<evidence type="ECO:0000256" key="1">
    <source>
        <dbReference type="SAM" id="Coils"/>
    </source>
</evidence>
<gene>
    <name evidence="2" type="ORF">A9404_01770</name>
</gene>
<accession>A0A191ZEH7</accession>
<keyword evidence="1" id="KW-0175">Coiled coil</keyword>
<name>A0A191ZEH7_9GAMM</name>
<proteinExistence type="predicted"/>
<dbReference type="EMBL" id="CP016027">
    <property type="protein sequence ID" value="ANJ66272.1"/>
    <property type="molecule type" value="Genomic_DNA"/>
</dbReference>
<protein>
    <submittedName>
        <fullName evidence="2">Uncharacterized protein</fullName>
    </submittedName>
</protein>
<reference evidence="2 3" key="1">
    <citation type="submission" date="2016-06" db="EMBL/GenBank/DDBJ databases">
        <title>Insight into the functional genes involving in sulfur oxidation in Pearl River water.</title>
        <authorList>
            <person name="Luo J."/>
            <person name="Tan X."/>
            <person name="Lin W."/>
        </authorList>
    </citation>
    <scope>NUCLEOTIDE SEQUENCE [LARGE SCALE GENOMIC DNA]</scope>
    <source>
        <strain evidence="2 3">LS2</strain>
    </source>
</reference>
<organism evidence="2 3">
    <name type="scientific">Halothiobacillus diazotrophicus</name>
    <dbReference type="NCBI Taxonomy" id="1860122"/>
    <lineage>
        <taxon>Bacteria</taxon>
        <taxon>Pseudomonadati</taxon>
        <taxon>Pseudomonadota</taxon>
        <taxon>Gammaproteobacteria</taxon>
        <taxon>Chromatiales</taxon>
        <taxon>Halothiobacillaceae</taxon>
        <taxon>Halothiobacillus</taxon>
    </lineage>
</organism>
<feature type="coiled-coil region" evidence="1">
    <location>
        <begin position="5"/>
        <end position="32"/>
    </location>
</feature>
<evidence type="ECO:0000313" key="2">
    <source>
        <dbReference type="EMBL" id="ANJ66272.1"/>
    </source>
</evidence>
<keyword evidence="3" id="KW-1185">Reference proteome</keyword>
<dbReference type="KEGG" id="haz:A9404_01770"/>
<dbReference type="RefSeq" id="WP_066098112.1">
    <property type="nucleotide sequence ID" value="NZ_CP016027.1"/>
</dbReference>
<sequence length="72" mass="8093">MNIDYQKVQEKIRNMEVDVKELLGEIVRMLEKEGDSSVDKVEINAVMTVIGKDKFRICIGRPGAPGTVCIEL</sequence>
<evidence type="ECO:0000313" key="3">
    <source>
        <dbReference type="Proteomes" id="UP000078596"/>
    </source>
</evidence>
<dbReference type="AlphaFoldDB" id="A0A191ZEH7"/>
<dbReference type="Proteomes" id="UP000078596">
    <property type="component" value="Chromosome"/>
</dbReference>